<evidence type="ECO:0000256" key="11">
    <source>
        <dbReference type="ARBA" id="ARBA00022679"/>
    </source>
</evidence>
<evidence type="ECO:0000256" key="1">
    <source>
        <dbReference type="ARBA" id="ARBA00000151"/>
    </source>
</evidence>
<feature type="domain" description="Pyridoxamine kinase/Phosphomethylpyrimidine kinase" evidence="24">
    <location>
        <begin position="15"/>
        <end position="266"/>
    </location>
</feature>
<keyword evidence="15" id="KW-0784">Thiamine biosynthesis</keyword>
<reference evidence="25 26" key="1">
    <citation type="submission" date="2019-08" db="EMBL/GenBank/DDBJ databases">
        <authorList>
            <person name="Lei W."/>
        </authorList>
    </citation>
    <scope>NUCLEOTIDE SEQUENCE [LARGE SCALE GENOMIC DNA]</scope>
    <source>
        <strain evidence="25 26">CCUG 58627</strain>
    </source>
</reference>
<comment type="similarity">
    <text evidence="21">In the central section; belongs to the ThiD family.</text>
</comment>
<dbReference type="FunFam" id="3.40.1190.20:FF:000003">
    <property type="entry name" value="Phosphomethylpyrimidine kinase ThiD"/>
    <property type="match status" value="1"/>
</dbReference>
<evidence type="ECO:0000256" key="8">
    <source>
        <dbReference type="ARBA" id="ARBA00012135"/>
    </source>
</evidence>
<dbReference type="InterPro" id="IPR013749">
    <property type="entry name" value="PM/HMP-P_kinase-1"/>
</dbReference>
<evidence type="ECO:0000256" key="17">
    <source>
        <dbReference type="ARBA" id="ARBA00047334"/>
    </source>
</evidence>
<evidence type="ECO:0000256" key="20">
    <source>
        <dbReference type="ARBA" id="ARBA00061283"/>
    </source>
</evidence>
<evidence type="ECO:0000256" key="22">
    <source>
        <dbReference type="ARBA" id="ARBA00061559"/>
    </source>
</evidence>
<evidence type="ECO:0000256" key="14">
    <source>
        <dbReference type="ARBA" id="ARBA00022840"/>
    </source>
</evidence>
<dbReference type="GO" id="GO:0009228">
    <property type="term" value="P:thiamine biosynthetic process"/>
    <property type="evidence" value="ECO:0007669"/>
    <property type="project" value="UniProtKB-KW"/>
</dbReference>
<evidence type="ECO:0000256" key="16">
    <source>
        <dbReference type="ARBA" id="ARBA00023268"/>
    </source>
</evidence>
<proteinExistence type="inferred from homology"/>
<evidence type="ECO:0000256" key="18">
    <source>
        <dbReference type="ARBA" id="ARBA00047851"/>
    </source>
</evidence>
<dbReference type="GO" id="GO:0005524">
    <property type="term" value="F:ATP binding"/>
    <property type="evidence" value="ECO:0007669"/>
    <property type="project" value="UniProtKB-KW"/>
</dbReference>
<dbReference type="SUPFAM" id="SSF53613">
    <property type="entry name" value="Ribokinase-like"/>
    <property type="match status" value="1"/>
</dbReference>
<evidence type="ECO:0000256" key="5">
    <source>
        <dbReference type="ARBA" id="ARBA00003848"/>
    </source>
</evidence>
<comment type="pathway">
    <text evidence="7">Cofactor biosynthesis; thiamine diphosphate biosynthesis; thiamine phosphate from 4-amino-2-methyl-5-diphosphomethylpyrimidine and 4-methyl-5-(2-phosphoethyl)-thiazole: step 1/1.</text>
</comment>
<dbReference type="EC" id="2.7.4.7" evidence="10"/>
<evidence type="ECO:0000256" key="19">
    <source>
        <dbReference type="ARBA" id="ARBA00047883"/>
    </source>
</evidence>
<keyword evidence="26" id="KW-1185">Reference proteome</keyword>
<comment type="function">
    <text evidence="5">Catalyzes the phosphorylation of hydroxymethylpyrimidine phosphate (HMP-P) to HMP-PP, and of HMP to HMP-P.</text>
</comment>
<dbReference type="GO" id="GO:0005829">
    <property type="term" value="C:cytosol"/>
    <property type="evidence" value="ECO:0007669"/>
    <property type="project" value="TreeGrafter"/>
</dbReference>
<evidence type="ECO:0000256" key="2">
    <source>
        <dbReference type="ARBA" id="ARBA00000565"/>
    </source>
</evidence>
<dbReference type="AlphaFoldDB" id="A0A5C5U5Y6"/>
<dbReference type="InterPro" id="IPR029056">
    <property type="entry name" value="Ribokinase-like"/>
</dbReference>
<evidence type="ECO:0000256" key="7">
    <source>
        <dbReference type="ARBA" id="ARBA00005165"/>
    </source>
</evidence>
<dbReference type="InterPro" id="IPR004399">
    <property type="entry name" value="HMP/HMP-P_kinase_dom"/>
</dbReference>
<evidence type="ECO:0000256" key="10">
    <source>
        <dbReference type="ARBA" id="ARBA00012963"/>
    </source>
</evidence>
<keyword evidence="13 25" id="KW-0418">Kinase</keyword>
<dbReference type="EC" id="2.5.1.3" evidence="9"/>
<comment type="function">
    <text evidence="4">Condenses 4-methyl-5-(beta-hydroxyethyl)thiazole monophosphate (THZ-P) and 2-methyl-4-amino-5-hydroxymethyl pyrimidine pyrophosphate (HMP-PP) to form thiamine monophosphate (TMP).</text>
</comment>
<dbReference type="NCBIfam" id="TIGR00097">
    <property type="entry name" value="HMP-P_kinase"/>
    <property type="match status" value="1"/>
</dbReference>
<gene>
    <name evidence="25" type="primary">thiD</name>
    <name evidence="25" type="ORF">FRX94_11490</name>
</gene>
<sequence length="271" mass="27830">MTAARPRILAIAGTDPTGGAGIHADLKAIMALGGYGMGVVTAIVAQNTQGVRHVHSLAPAWIREQLDAVSEDVHIDAVKIGMLGDTATIAVVAEWLRDIDAPVVLDPVMVSTSGHSLLAADAESALRELIGELAERNGDVLLTPNIPELARLAGEEPAETSAAAVLQAKRLIGGTALSVLVKGGHLDGNVVSDVVVNRSGVFPCESPRVNTRCTHGTGCSLSSAMATAFVRTGRWDEALSLVKPWLQAALEGADALEVGAGNGPIDHGALA</sequence>
<evidence type="ECO:0000256" key="9">
    <source>
        <dbReference type="ARBA" id="ARBA00012830"/>
    </source>
</evidence>
<comment type="catalytic activity">
    <reaction evidence="1">
        <text>4-amino-5-hydroxymethyl-2-methylpyrimidine + ATP = 4-amino-2-methyl-5-(phosphooxymethyl)pyrimidine + ADP + H(+)</text>
        <dbReference type="Rhea" id="RHEA:23096"/>
        <dbReference type="ChEBI" id="CHEBI:15378"/>
        <dbReference type="ChEBI" id="CHEBI:16892"/>
        <dbReference type="ChEBI" id="CHEBI:30616"/>
        <dbReference type="ChEBI" id="CHEBI:58354"/>
        <dbReference type="ChEBI" id="CHEBI:456216"/>
        <dbReference type="EC" id="2.7.1.49"/>
    </reaction>
</comment>
<dbReference type="Proteomes" id="UP000320791">
    <property type="component" value="Unassembled WGS sequence"/>
</dbReference>
<evidence type="ECO:0000256" key="15">
    <source>
        <dbReference type="ARBA" id="ARBA00022977"/>
    </source>
</evidence>
<protein>
    <recommendedName>
        <fullName evidence="23">Thiamine biosynthesis multifunctional protein ThiED</fullName>
        <ecNumber evidence="9">2.5.1.3</ecNumber>
        <ecNumber evidence="8">2.7.1.49</ecNumber>
        <ecNumber evidence="10">2.7.4.7</ecNumber>
    </recommendedName>
</protein>
<evidence type="ECO:0000256" key="23">
    <source>
        <dbReference type="ARBA" id="ARBA00067202"/>
    </source>
</evidence>
<evidence type="ECO:0000259" key="24">
    <source>
        <dbReference type="Pfam" id="PF08543"/>
    </source>
</evidence>
<evidence type="ECO:0000256" key="12">
    <source>
        <dbReference type="ARBA" id="ARBA00022741"/>
    </source>
</evidence>
<keyword evidence="12" id="KW-0547">Nucleotide-binding</keyword>
<dbReference type="PANTHER" id="PTHR20858:SF17">
    <property type="entry name" value="HYDROXYMETHYLPYRIMIDINE_PHOSPHOMETHYLPYRIMIDINE KINASE THI20-RELATED"/>
    <property type="match status" value="1"/>
</dbReference>
<dbReference type="GO" id="GO:0009229">
    <property type="term" value="P:thiamine diphosphate biosynthetic process"/>
    <property type="evidence" value="ECO:0007669"/>
    <property type="project" value="UniProtKB-UniPathway"/>
</dbReference>
<dbReference type="RefSeq" id="WP_146325486.1">
    <property type="nucleotide sequence ID" value="NZ_BAABLR010000062.1"/>
</dbReference>
<evidence type="ECO:0000256" key="4">
    <source>
        <dbReference type="ARBA" id="ARBA00003814"/>
    </source>
</evidence>
<comment type="similarity">
    <text evidence="22">In the C-terminal section; belongs to the thiaminase-2 family.</text>
</comment>
<evidence type="ECO:0000256" key="13">
    <source>
        <dbReference type="ARBA" id="ARBA00022777"/>
    </source>
</evidence>
<name>A0A5C5U5Y6_9CORY</name>
<organism evidence="25 26">
    <name type="scientific">Corynebacterium canis</name>
    <dbReference type="NCBI Taxonomy" id="679663"/>
    <lineage>
        <taxon>Bacteria</taxon>
        <taxon>Bacillati</taxon>
        <taxon>Actinomycetota</taxon>
        <taxon>Actinomycetes</taxon>
        <taxon>Mycobacteriales</taxon>
        <taxon>Corynebacteriaceae</taxon>
        <taxon>Corynebacterium</taxon>
    </lineage>
</organism>
<comment type="cofactor">
    <cofactor evidence="3">
        <name>Mg(2+)</name>
        <dbReference type="ChEBI" id="CHEBI:18420"/>
    </cofactor>
</comment>
<comment type="pathway">
    <text evidence="6">Cofactor biosynthesis; thiamine diphosphate biosynthesis; 4-amino-2-methyl-5-diphosphomethylpyrimidine from 5-amino-1-(5-phospho-D-ribosyl)imidazole: step 3/3.</text>
</comment>
<dbReference type="CDD" id="cd01169">
    <property type="entry name" value="HMPP_kinase"/>
    <property type="match status" value="1"/>
</dbReference>
<comment type="catalytic activity">
    <reaction evidence="19">
        <text>2-[(2R,5Z)-2-carboxy-4-methylthiazol-5(2H)-ylidene]ethyl phosphate + 4-amino-2-methyl-5-(diphosphooxymethyl)pyrimidine + 2 H(+) = thiamine phosphate + CO2 + diphosphate</text>
        <dbReference type="Rhea" id="RHEA:47844"/>
        <dbReference type="ChEBI" id="CHEBI:15378"/>
        <dbReference type="ChEBI" id="CHEBI:16526"/>
        <dbReference type="ChEBI" id="CHEBI:33019"/>
        <dbReference type="ChEBI" id="CHEBI:37575"/>
        <dbReference type="ChEBI" id="CHEBI:57841"/>
        <dbReference type="ChEBI" id="CHEBI:62899"/>
        <dbReference type="EC" id="2.5.1.3"/>
    </reaction>
</comment>
<dbReference type="GO" id="GO:0004789">
    <property type="term" value="F:thiamine-phosphate diphosphorylase activity"/>
    <property type="evidence" value="ECO:0007669"/>
    <property type="project" value="UniProtKB-EC"/>
</dbReference>
<dbReference type="EMBL" id="VOHM01000032">
    <property type="protein sequence ID" value="TWT21005.1"/>
    <property type="molecule type" value="Genomic_DNA"/>
</dbReference>
<evidence type="ECO:0000313" key="26">
    <source>
        <dbReference type="Proteomes" id="UP000320791"/>
    </source>
</evidence>
<keyword evidence="11 25" id="KW-0808">Transferase</keyword>
<evidence type="ECO:0000313" key="25">
    <source>
        <dbReference type="EMBL" id="TWT21005.1"/>
    </source>
</evidence>
<dbReference type="GO" id="GO:0008902">
    <property type="term" value="F:hydroxymethylpyrimidine kinase activity"/>
    <property type="evidence" value="ECO:0007669"/>
    <property type="project" value="UniProtKB-EC"/>
</dbReference>
<dbReference type="OrthoDB" id="34166at2"/>
<dbReference type="UniPathway" id="UPA00060">
    <property type="reaction ID" value="UER00138"/>
</dbReference>
<comment type="caution">
    <text evidence="25">The sequence shown here is derived from an EMBL/GenBank/DDBJ whole genome shotgun (WGS) entry which is preliminary data.</text>
</comment>
<dbReference type="EC" id="2.7.1.49" evidence="8"/>
<comment type="catalytic activity">
    <reaction evidence="18">
        <text>2-(2-carboxy-4-methylthiazol-5-yl)ethyl phosphate + 4-amino-2-methyl-5-(diphosphooxymethyl)pyrimidine + 2 H(+) = thiamine phosphate + CO2 + diphosphate</text>
        <dbReference type="Rhea" id="RHEA:47848"/>
        <dbReference type="ChEBI" id="CHEBI:15378"/>
        <dbReference type="ChEBI" id="CHEBI:16526"/>
        <dbReference type="ChEBI" id="CHEBI:33019"/>
        <dbReference type="ChEBI" id="CHEBI:37575"/>
        <dbReference type="ChEBI" id="CHEBI:57841"/>
        <dbReference type="ChEBI" id="CHEBI:62890"/>
        <dbReference type="EC" id="2.5.1.3"/>
    </reaction>
</comment>
<dbReference type="GO" id="GO:0008972">
    <property type="term" value="F:phosphomethylpyrimidine kinase activity"/>
    <property type="evidence" value="ECO:0007669"/>
    <property type="project" value="UniProtKB-EC"/>
</dbReference>
<evidence type="ECO:0000256" key="21">
    <source>
        <dbReference type="ARBA" id="ARBA00061288"/>
    </source>
</evidence>
<keyword evidence="16" id="KW-0511">Multifunctional enzyme</keyword>
<evidence type="ECO:0000256" key="6">
    <source>
        <dbReference type="ARBA" id="ARBA00004769"/>
    </source>
</evidence>
<dbReference type="Pfam" id="PF08543">
    <property type="entry name" value="Phos_pyr_kin"/>
    <property type="match status" value="1"/>
</dbReference>
<dbReference type="PANTHER" id="PTHR20858">
    <property type="entry name" value="PHOSPHOMETHYLPYRIMIDINE KINASE"/>
    <property type="match status" value="1"/>
</dbReference>
<evidence type="ECO:0000256" key="3">
    <source>
        <dbReference type="ARBA" id="ARBA00001946"/>
    </source>
</evidence>
<accession>A0A5C5U5Y6</accession>
<keyword evidence="14" id="KW-0067">ATP-binding</keyword>
<comment type="catalytic activity">
    <reaction evidence="17">
        <text>4-methyl-5-(2-phosphooxyethyl)-thiazole + 4-amino-2-methyl-5-(diphosphooxymethyl)pyrimidine + H(+) = thiamine phosphate + diphosphate</text>
        <dbReference type="Rhea" id="RHEA:22328"/>
        <dbReference type="ChEBI" id="CHEBI:15378"/>
        <dbReference type="ChEBI" id="CHEBI:33019"/>
        <dbReference type="ChEBI" id="CHEBI:37575"/>
        <dbReference type="ChEBI" id="CHEBI:57841"/>
        <dbReference type="ChEBI" id="CHEBI:58296"/>
        <dbReference type="EC" id="2.5.1.3"/>
    </reaction>
</comment>
<comment type="catalytic activity">
    <reaction evidence="2">
        <text>4-amino-2-methyl-5-(phosphooxymethyl)pyrimidine + ATP = 4-amino-2-methyl-5-(diphosphooxymethyl)pyrimidine + ADP</text>
        <dbReference type="Rhea" id="RHEA:19893"/>
        <dbReference type="ChEBI" id="CHEBI:30616"/>
        <dbReference type="ChEBI" id="CHEBI:57841"/>
        <dbReference type="ChEBI" id="CHEBI:58354"/>
        <dbReference type="ChEBI" id="CHEBI:456216"/>
        <dbReference type="EC" id="2.7.4.7"/>
    </reaction>
</comment>
<dbReference type="Gene3D" id="3.40.1190.20">
    <property type="match status" value="1"/>
</dbReference>
<comment type="similarity">
    <text evidence="20">In the N-terminal section; belongs to the thiamine-phosphate synthase family.</text>
</comment>